<evidence type="ECO:0000313" key="9">
    <source>
        <dbReference type="Proteomes" id="UP000245119"/>
    </source>
</evidence>
<dbReference type="EMBL" id="PZQS01000012">
    <property type="protein sequence ID" value="PVD21026.1"/>
    <property type="molecule type" value="Genomic_DNA"/>
</dbReference>
<dbReference type="InterPro" id="IPR015883">
    <property type="entry name" value="Glyco_hydro_20_cat"/>
</dbReference>
<evidence type="ECO:0000256" key="2">
    <source>
        <dbReference type="ARBA" id="ARBA00006285"/>
    </source>
</evidence>
<protein>
    <recommendedName>
        <fullName evidence="3">beta-N-acetylhexosaminidase</fullName>
        <ecNumber evidence="3">3.2.1.52</ecNumber>
    </recommendedName>
</protein>
<accession>A0A2T7NIQ1</accession>
<feature type="region of interest" description="Disordered" evidence="5">
    <location>
        <begin position="406"/>
        <end position="430"/>
    </location>
</feature>
<dbReference type="PRINTS" id="PR00738">
    <property type="entry name" value="GLHYDRLASE20"/>
</dbReference>
<dbReference type="EC" id="3.2.1.52" evidence="3"/>
<dbReference type="SUPFAM" id="SSF51445">
    <property type="entry name" value="(Trans)glycosidases"/>
    <property type="match status" value="1"/>
</dbReference>
<dbReference type="Gene3D" id="3.20.20.80">
    <property type="entry name" value="Glycosidases"/>
    <property type="match status" value="1"/>
</dbReference>
<proteinExistence type="inferred from homology"/>
<evidence type="ECO:0000256" key="3">
    <source>
        <dbReference type="ARBA" id="ARBA00012663"/>
    </source>
</evidence>
<dbReference type="OrthoDB" id="428480at2759"/>
<keyword evidence="6" id="KW-0812">Transmembrane</keyword>
<comment type="caution">
    <text evidence="8">The sequence shown here is derived from an EMBL/GenBank/DDBJ whole genome shotgun (WGS) entry which is preliminary data.</text>
</comment>
<dbReference type="AlphaFoldDB" id="A0A2T7NIQ1"/>
<dbReference type="GO" id="GO:0030203">
    <property type="term" value="P:glycosaminoglycan metabolic process"/>
    <property type="evidence" value="ECO:0007669"/>
    <property type="project" value="TreeGrafter"/>
</dbReference>
<dbReference type="PANTHER" id="PTHR22600">
    <property type="entry name" value="BETA-HEXOSAMINIDASE"/>
    <property type="match status" value="1"/>
</dbReference>
<dbReference type="Proteomes" id="UP000245119">
    <property type="component" value="Linkage Group LG12"/>
</dbReference>
<feature type="region of interest" description="Disordered" evidence="5">
    <location>
        <begin position="450"/>
        <end position="473"/>
    </location>
</feature>
<evidence type="ECO:0000256" key="1">
    <source>
        <dbReference type="ARBA" id="ARBA00001231"/>
    </source>
</evidence>
<evidence type="ECO:0000259" key="7">
    <source>
        <dbReference type="Pfam" id="PF00728"/>
    </source>
</evidence>
<sequence length="473" mass="53379">MPDCVVFEVMPEFDTPGHTYSWGLSKPDLLTQCYAGMTPIKGYLGPIDPVRNSSYSFLKSLFGEIMGVFKDDFLHLGGGRSAIGVLFGDQISRQTDRTGRSQQSFFDTTSPNIRLVYEYYVNRLMKDIKDSGMSRENGVRFVMWQEVMNNDLKLPNDTLIQVWMGDMADVSRAISLGYDVIYSTCWYLDHVEYGVKWPKYYQCDPVDTSYGYSIDEKKVKGGEACLWAEYIDSENLMQVTWPRTSAVAERLWSSKETRSLDAAGERLTEHRCRMLRRGLSVGQISGPDYCYRRGVSRGRHSGSGCQGDGCRPGVDVKDDVVLRIKGNNVNCTWVSHVSSNVTMLAIVAVIAFVVLVGLTRTSSRLYQFRVCKNRTILLVFLAVIFVYVMCYTTMWMQVSSGSLPVTRTSSDASEKQQRTRSKVTALQSGGMEDEAFQRVVEGRDECSKASTLYRDSRQTGQGLQQGNSRRQRS</sequence>
<reference evidence="8 9" key="1">
    <citation type="submission" date="2018-04" db="EMBL/GenBank/DDBJ databases">
        <title>The genome of golden apple snail Pomacea canaliculata provides insight into stress tolerance and invasive adaptation.</title>
        <authorList>
            <person name="Liu C."/>
            <person name="Liu B."/>
            <person name="Ren Y."/>
            <person name="Zhang Y."/>
            <person name="Wang H."/>
            <person name="Li S."/>
            <person name="Jiang F."/>
            <person name="Yin L."/>
            <person name="Zhang G."/>
            <person name="Qian W."/>
            <person name="Fan W."/>
        </authorList>
    </citation>
    <scope>NUCLEOTIDE SEQUENCE [LARGE SCALE GENOMIC DNA]</scope>
    <source>
        <strain evidence="8">SZHN2017</strain>
        <tissue evidence="8">Muscle</tissue>
    </source>
</reference>
<feature type="compositionally biased region" description="Polar residues" evidence="5">
    <location>
        <begin position="458"/>
        <end position="473"/>
    </location>
</feature>
<gene>
    <name evidence="8" type="ORF">C0Q70_19192</name>
</gene>
<dbReference type="STRING" id="400727.A0A2T7NIQ1"/>
<evidence type="ECO:0000256" key="6">
    <source>
        <dbReference type="SAM" id="Phobius"/>
    </source>
</evidence>
<feature type="transmembrane region" description="Helical" evidence="6">
    <location>
        <begin position="376"/>
        <end position="396"/>
    </location>
</feature>
<dbReference type="InterPro" id="IPR025705">
    <property type="entry name" value="Beta_hexosaminidase_sua/sub"/>
</dbReference>
<keyword evidence="4" id="KW-0378">Hydrolase</keyword>
<evidence type="ECO:0000313" key="8">
    <source>
        <dbReference type="EMBL" id="PVD21026.1"/>
    </source>
</evidence>
<dbReference type="InterPro" id="IPR017853">
    <property type="entry name" value="GH"/>
</dbReference>
<feature type="transmembrane region" description="Helical" evidence="6">
    <location>
        <begin position="333"/>
        <end position="356"/>
    </location>
</feature>
<dbReference type="GO" id="GO:0004563">
    <property type="term" value="F:beta-N-acetylhexosaminidase activity"/>
    <property type="evidence" value="ECO:0007669"/>
    <property type="project" value="UniProtKB-EC"/>
</dbReference>
<dbReference type="PANTHER" id="PTHR22600:SF21">
    <property type="entry name" value="BETA-HEXOSAMINIDASE A"/>
    <property type="match status" value="1"/>
</dbReference>
<organism evidence="8 9">
    <name type="scientific">Pomacea canaliculata</name>
    <name type="common">Golden apple snail</name>
    <dbReference type="NCBI Taxonomy" id="400727"/>
    <lineage>
        <taxon>Eukaryota</taxon>
        <taxon>Metazoa</taxon>
        <taxon>Spiralia</taxon>
        <taxon>Lophotrochozoa</taxon>
        <taxon>Mollusca</taxon>
        <taxon>Gastropoda</taxon>
        <taxon>Caenogastropoda</taxon>
        <taxon>Architaenioglossa</taxon>
        <taxon>Ampullarioidea</taxon>
        <taxon>Ampullariidae</taxon>
        <taxon>Pomacea</taxon>
    </lineage>
</organism>
<keyword evidence="6" id="KW-0472">Membrane</keyword>
<dbReference type="GO" id="GO:0005764">
    <property type="term" value="C:lysosome"/>
    <property type="evidence" value="ECO:0007669"/>
    <property type="project" value="TreeGrafter"/>
</dbReference>
<dbReference type="GO" id="GO:0016020">
    <property type="term" value="C:membrane"/>
    <property type="evidence" value="ECO:0007669"/>
    <property type="project" value="TreeGrafter"/>
</dbReference>
<evidence type="ECO:0000256" key="4">
    <source>
        <dbReference type="ARBA" id="ARBA00022801"/>
    </source>
</evidence>
<dbReference type="GO" id="GO:0006689">
    <property type="term" value="P:ganglioside catabolic process"/>
    <property type="evidence" value="ECO:0007669"/>
    <property type="project" value="TreeGrafter"/>
</dbReference>
<keyword evidence="9" id="KW-1185">Reference proteome</keyword>
<feature type="domain" description="Glycoside hydrolase family 20 catalytic" evidence="7">
    <location>
        <begin position="8"/>
        <end position="254"/>
    </location>
</feature>
<dbReference type="GO" id="GO:0005975">
    <property type="term" value="P:carbohydrate metabolic process"/>
    <property type="evidence" value="ECO:0007669"/>
    <property type="project" value="InterPro"/>
</dbReference>
<comment type="catalytic activity">
    <reaction evidence="1">
        <text>Hydrolysis of terminal non-reducing N-acetyl-D-hexosamine residues in N-acetyl-beta-D-hexosaminides.</text>
        <dbReference type="EC" id="3.2.1.52"/>
    </reaction>
</comment>
<comment type="similarity">
    <text evidence="2">Belongs to the glycosyl hydrolase 20 family.</text>
</comment>
<name>A0A2T7NIQ1_POMCA</name>
<keyword evidence="6" id="KW-1133">Transmembrane helix</keyword>
<dbReference type="Pfam" id="PF00728">
    <property type="entry name" value="Glyco_hydro_20"/>
    <property type="match status" value="1"/>
</dbReference>
<evidence type="ECO:0000256" key="5">
    <source>
        <dbReference type="SAM" id="MobiDB-lite"/>
    </source>
</evidence>